<feature type="compositionally biased region" description="Gly residues" evidence="7">
    <location>
        <begin position="1033"/>
        <end position="1044"/>
    </location>
</feature>
<feature type="region of interest" description="Disordered" evidence="7">
    <location>
        <begin position="142"/>
        <end position="204"/>
    </location>
</feature>
<name>A0AAE0IIR9_9PEZI</name>
<proteinExistence type="inferred from homology"/>
<feature type="compositionally biased region" description="Basic and acidic residues" evidence="7">
    <location>
        <begin position="848"/>
        <end position="859"/>
    </location>
</feature>
<evidence type="ECO:0000256" key="3">
    <source>
        <dbReference type="ARBA" id="ARBA00022801"/>
    </source>
</evidence>
<dbReference type="Proteomes" id="UP001283341">
    <property type="component" value="Unassembled WGS sequence"/>
</dbReference>
<feature type="active site" evidence="5 6">
    <location>
        <position position="429"/>
    </location>
</feature>
<feature type="region of interest" description="Disordered" evidence="7">
    <location>
        <begin position="953"/>
        <end position="1064"/>
    </location>
</feature>
<comment type="caution">
    <text evidence="9">The sequence shown here is derived from an EMBL/GenBank/DDBJ whole genome shotgun (WGS) entry which is preliminary data.</text>
</comment>
<dbReference type="AlphaFoldDB" id="A0AAE0IIR9"/>
<feature type="compositionally biased region" description="Basic and acidic residues" evidence="7">
    <location>
        <begin position="1165"/>
        <end position="1183"/>
    </location>
</feature>
<dbReference type="PANTHER" id="PTHR10183">
    <property type="entry name" value="CALPAIN"/>
    <property type="match status" value="1"/>
</dbReference>
<dbReference type="EMBL" id="JAUEDM010000002">
    <property type="protein sequence ID" value="KAK3325840.1"/>
    <property type="molecule type" value="Genomic_DNA"/>
</dbReference>
<dbReference type="FunFam" id="3.90.70.10:FF:000072">
    <property type="entry name" value="Cysteine proteinase"/>
    <property type="match status" value="1"/>
</dbReference>
<dbReference type="InterPro" id="IPR001300">
    <property type="entry name" value="Peptidase_C2_calpain_cat"/>
</dbReference>
<feature type="active site" evidence="5 6">
    <location>
        <position position="449"/>
    </location>
</feature>
<organism evidence="9 10">
    <name type="scientific">Apodospora peruviana</name>
    <dbReference type="NCBI Taxonomy" id="516989"/>
    <lineage>
        <taxon>Eukaryota</taxon>
        <taxon>Fungi</taxon>
        <taxon>Dikarya</taxon>
        <taxon>Ascomycota</taxon>
        <taxon>Pezizomycotina</taxon>
        <taxon>Sordariomycetes</taxon>
        <taxon>Sordariomycetidae</taxon>
        <taxon>Sordariales</taxon>
        <taxon>Lasiosphaeriaceae</taxon>
        <taxon>Apodospora</taxon>
    </lineage>
</organism>
<dbReference type="Gene3D" id="3.90.70.10">
    <property type="entry name" value="Cysteine proteinases"/>
    <property type="match status" value="1"/>
</dbReference>
<dbReference type="GO" id="GO:0006508">
    <property type="term" value="P:proteolysis"/>
    <property type="evidence" value="ECO:0007669"/>
    <property type="project" value="UniProtKB-KW"/>
</dbReference>
<feature type="region of interest" description="Disordered" evidence="7">
    <location>
        <begin position="688"/>
        <end position="935"/>
    </location>
</feature>
<feature type="compositionally biased region" description="Basic and acidic residues" evidence="7">
    <location>
        <begin position="775"/>
        <end position="791"/>
    </location>
</feature>
<keyword evidence="3 6" id="KW-0378">Hydrolase</keyword>
<feature type="region of interest" description="Disordered" evidence="7">
    <location>
        <begin position="1"/>
        <end position="42"/>
    </location>
</feature>
<feature type="domain" description="Calpain catalytic" evidence="8">
    <location>
        <begin position="210"/>
        <end position="505"/>
    </location>
</feature>
<feature type="compositionally biased region" description="Basic and acidic residues" evidence="7">
    <location>
        <begin position="33"/>
        <end position="42"/>
    </location>
</feature>
<dbReference type="PROSITE" id="PS50203">
    <property type="entry name" value="CALPAIN_CAT"/>
    <property type="match status" value="1"/>
</dbReference>
<protein>
    <submittedName>
        <fullName evidence="9">Calcium-dependent cysteine-type endopeptidase-like protein</fullName>
    </submittedName>
</protein>
<keyword evidence="2 6" id="KW-0645">Protease</keyword>
<feature type="compositionally biased region" description="Basic and acidic residues" evidence="7">
    <location>
        <begin position="1193"/>
        <end position="1207"/>
    </location>
</feature>
<dbReference type="CDD" id="cd00044">
    <property type="entry name" value="CysPc"/>
    <property type="match status" value="1"/>
</dbReference>
<feature type="active site" evidence="5 6">
    <location>
        <position position="239"/>
    </location>
</feature>
<feature type="compositionally biased region" description="Polar residues" evidence="7">
    <location>
        <begin position="811"/>
        <end position="834"/>
    </location>
</feature>
<feature type="region of interest" description="Disordered" evidence="7">
    <location>
        <begin position="1084"/>
        <end position="1112"/>
    </location>
</feature>
<gene>
    <name evidence="9" type="ORF">B0H66DRAFT_140681</name>
</gene>
<dbReference type="PANTHER" id="PTHR10183:SF379">
    <property type="entry name" value="CALPAIN-5"/>
    <property type="match status" value="1"/>
</dbReference>
<reference evidence="9" key="1">
    <citation type="journal article" date="2023" name="Mol. Phylogenet. Evol.">
        <title>Genome-scale phylogeny and comparative genomics of the fungal order Sordariales.</title>
        <authorList>
            <person name="Hensen N."/>
            <person name="Bonometti L."/>
            <person name="Westerberg I."/>
            <person name="Brannstrom I.O."/>
            <person name="Guillou S."/>
            <person name="Cros-Aarteil S."/>
            <person name="Calhoun S."/>
            <person name="Haridas S."/>
            <person name="Kuo A."/>
            <person name="Mondo S."/>
            <person name="Pangilinan J."/>
            <person name="Riley R."/>
            <person name="LaButti K."/>
            <person name="Andreopoulos B."/>
            <person name="Lipzen A."/>
            <person name="Chen C."/>
            <person name="Yan M."/>
            <person name="Daum C."/>
            <person name="Ng V."/>
            <person name="Clum A."/>
            <person name="Steindorff A."/>
            <person name="Ohm R.A."/>
            <person name="Martin F."/>
            <person name="Silar P."/>
            <person name="Natvig D.O."/>
            <person name="Lalanne C."/>
            <person name="Gautier V."/>
            <person name="Ament-Velasquez S.L."/>
            <person name="Kruys A."/>
            <person name="Hutchinson M.I."/>
            <person name="Powell A.J."/>
            <person name="Barry K."/>
            <person name="Miller A.N."/>
            <person name="Grigoriev I.V."/>
            <person name="Debuchy R."/>
            <person name="Gladieux P."/>
            <person name="Hiltunen Thoren M."/>
            <person name="Johannesson H."/>
        </authorList>
    </citation>
    <scope>NUCLEOTIDE SEQUENCE</scope>
    <source>
        <strain evidence="9">CBS 118394</strain>
    </source>
</reference>
<evidence type="ECO:0000313" key="9">
    <source>
        <dbReference type="EMBL" id="KAK3325840.1"/>
    </source>
</evidence>
<evidence type="ECO:0000313" key="10">
    <source>
        <dbReference type="Proteomes" id="UP001283341"/>
    </source>
</evidence>
<dbReference type="SUPFAM" id="SSF54001">
    <property type="entry name" value="Cysteine proteinases"/>
    <property type="match status" value="1"/>
</dbReference>
<evidence type="ECO:0000256" key="7">
    <source>
        <dbReference type="SAM" id="MobiDB-lite"/>
    </source>
</evidence>
<reference evidence="9" key="2">
    <citation type="submission" date="2023-06" db="EMBL/GenBank/DDBJ databases">
        <authorList>
            <consortium name="Lawrence Berkeley National Laboratory"/>
            <person name="Haridas S."/>
            <person name="Hensen N."/>
            <person name="Bonometti L."/>
            <person name="Westerberg I."/>
            <person name="Brannstrom I.O."/>
            <person name="Guillou S."/>
            <person name="Cros-Aarteil S."/>
            <person name="Calhoun S."/>
            <person name="Kuo A."/>
            <person name="Mondo S."/>
            <person name="Pangilinan J."/>
            <person name="Riley R."/>
            <person name="Labutti K."/>
            <person name="Andreopoulos B."/>
            <person name="Lipzen A."/>
            <person name="Chen C."/>
            <person name="Yanf M."/>
            <person name="Daum C."/>
            <person name="Ng V."/>
            <person name="Clum A."/>
            <person name="Steindorff A."/>
            <person name="Ohm R."/>
            <person name="Martin F."/>
            <person name="Silar P."/>
            <person name="Natvig D."/>
            <person name="Lalanne C."/>
            <person name="Gautier V."/>
            <person name="Ament-Velasquez S.L."/>
            <person name="Kruys A."/>
            <person name="Hutchinson M.I."/>
            <person name="Powell A.J."/>
            <person name="Barry K."/>
            <person name="Miller A.N."/>
            <person name="Grigoriev I.V."/>
            <person name="Debuchy R."/>
            <person name="Gladieux P."/>
            <person name="Thoren M.H."/>
            <person name="Johannesson H."/>
        </authorList>
    </citation>
    <scope>NUCLEOTIDE SEQUENCE</scope>
    <source>
        <strain evidence="9">CBS 118394</strain>
    </source>
</reference>
<feature type="compositionally biased region" description="Basic and acidic residues" evidence="7">
    <location>
        <begin position="901"/>
        <end position="926"/>
    </location>
</feature>
<feature type="compositionally biased region" description="Basic and acidic residues" evidence="7">
    <location>
        <begin position="714"/>
        <end position="756"/>
    </location>
</feature>
<feature type="compositionally biased region" description="Basic residues" evidence="7">
    <location>
        <begin position="694"/>
        <end position="713"/>
    </location>
</feature>
<evidence type="ECO:0000259" key="8">
    <source>
        <dbReference type="PROSITE" id="PS50203"/>
    </source>
</evidence>
<dbReference type="InterPro" id="IPR038765">
    <property type="entry name" value="Papain-like_cys_pep_sf"/>
</dbReference>
<keyword evidence="4 6" id="KW-0788">Thiol protease</keyword>
<evidence type="ECO:0000256" key="2">
    <source>
        <dbReference type="ARBA" id="ARBA00022670"/>
    </source>
</evidence>
<feature type="compositionally biased region" description="Low complexity" evidence="7">
    <location>
        <begin position="763"/>
        <end position="773"/>
    </location>
</feature>
<evidence type="ECO:0000256" key="5">
    <source>
        <dbReference type="PIRSR" id="PIRSR622684-1"/>
    </source>
</evidence>
<evidence type="ECO:0000256" key="6">
    <source>
        <dbReference type="PROSITE-ProRule" id="PRU00239"/>
    </source>
</evidence>
<accession>A0AAE0IIR9</accession>
<evidence type="ECO:0000256" key="4">
    <source>
        <dbReference type="ARBA" id="ARBA00022807"/>
    </source>
</evidence>
<feature type="region of interest" description="Disordered" evidence="7">
    <location>
        <begin position="1132"/>
        <end position="1213"/>
    </location>
</feature>
<sequence length="1213" mass="135112">MSVSATSVAGDGAGGKTVMAEMPVVLQPGSGGSREKQKTPQKRVDEFWKKFSTKAPGKATTVLPKNELAQKLAKRKSAKEVGSGITAQASYEEAAALCRAKVEKIVQECRRVNQKYRDPHFDLEQDLKSGYRDCLESLSNLRYDSSDDDDDSDSSFGSIRPRPRPCRGTSEFKQRKSRRSDGVANEDGGPAADSPQGRQPGSRFCPKSVKRVEEIFDDPKFYIDGPTANDVRQGRDGDCWLMAALCTLSNKPGLIEKICVANNPNVGVYGFVFHRDGEWVSEIIDDKLYLTKPDYDEAISGGINMERVLWEDRERPDSEEVYRKTYQSNNGALYFAQCEHPNETWLPLLEKAYAKAHGDYAAIEGGFTGEGIEDLTGGVTSGLFTTDILDKEYFWKEELMKVNQQFLFGCSTGLWGRGWGHRKGIMEGHAYSVMRAVEMDGERLLLLKNPWGKGEWTGPWSDGSKEWTPEWLQKLGHRFGDDGAFWISYKDLLRKYQAFDRTRLFGPDWKITAIWTTLSVPWTLEYHDTKFVFTLAKAGPVVLVLSQLDDRYFRGLEGPYKFGLGMRVHKAGEDDYLVRAQSAYRMTRSINVELDLEAGEYIVLVKLDARRLDHIKPVEDVVRENAKDRREKLIRIGLAYDLAHSKAKIIETPDEKAAREAYEKRKKDKQRERIRKMIQEEKERRYYQNVKGLNKQRKRIERRKERRKAKAEKKKAEAEQREKEARETEGKELEKREAVMRERMMMREATEREAAKRAGGGKSTSPSKVSSTTEVGKDQDTEPKINLKPDQDNQDQGAVTEKDDSIKGAKTPQTGSEQSSSTVGKNTPTASTLGETPGNEDGASQVNKEADTESDKQDTETSAVEQPDAPAAPSEPTKQEIEPSPPPAGFSEGGKSGKATDAGDVKDVKGEKTAENGHDSKEDVNKKQQQISAQVEDKIRHAIGVFTDLKEELEAMLPDDSSSDEQQLQPQRGPGYPQPTRSGGRIPSSPPRLPHPMLHRPSPPLGPGWRTPPDIPMNMMMGGGPPRPPPPGRGGGGPGSGPGGPRSEVSYDDDRDGLSSITTVSELSERELDFHVKDRVRIAAMPRGPPPPMGPQPRIGGSAPGLEEDEFEKDPWNAVAVVGLRVYYKAAEEEGAEKEQKQTVALRVVRPNPYELSDVDDEKDDDKAAAGSEKEDKDQKDDEKEGEGEEIDETKVLDVDDSAKDHTSQPVVA</sequence>
<keyword evidence="10" id="KW-1185">Reference proteome</keyword>
<dbReference type="InterPro" id="IPR022684">
    <property type="entry name" value="Calpain_cysteine_protease"/>
</dbReference>
<dbReference type="SMART" id="SM00230">
    <property type="entry name" value="CysPc"/>
    <property type="match status" value="1"/>
</dbReference>
<dbReference type="Pfam" id="PF00648">
    <property type="entry name" value="Peptidase_C2"/>
    <property type="match status" value="2"/>
</dbReference>
<dbReference type="GO" id="GO:0004198">
    <property type="term" value="F:calcium-dependent cysteine-type endopeptidase activity"/>
    <property type="evidence" value="ECO:0007669"/>
    <property type="project" value="InterPro"/>
</dbReference>
<comment type="similarity">
    <text evidence="1">Belongs to the peptidase C2 family.</text>
</comment>
<evidence type="ECO:0000256" key="1">
    <source>
        <dbReference type="ARBA" id="ARBA00007623"/>
    </source>
</evidence>